<dbReference type="Proteomes" id="UP000607653">
    <property type="component" value="Unassembled WGS sequence"/>
</dbReference>
<comment type="caution">
    <text evidence="1">The sequence shown here is derived from an EMBL/GenBank/DDBJ whole genome shotgun (WGS) entry which is preliminary data.</text>
</comment>
<organism evidence="1 2">
    <name type="scientific">Nelumbo nucifera</name>
    <name type="common">Sacred lotus</name>
    <dbReference type="NCBI Taxonomy" id="4432"/>
    <lineage>
        <taxon>Eukaryota</taxon>
        <taxon>Viridiplantae</taxon>
        <taxon>Streptophyta</taxon>
        <taxon>Embryophyta</taxon>
        <taxon>Tracheophyta</taxon>
        <taxon>Spermatophyta</taxon>
        <taxon>Magnoliopsida</taxon>
        <taxon>Proteales</taxon>
        <taxon>Nelumbonaceae</taxon>
        <taxon>Nelumbo</taxon>
    </lineage>
</organism>
<dbReference type="AlphaFoldDB" id="A0A822ZRT7"/>
<evidence type="ECO:0000313" key="1">
    <source>
        <dbReference type="EMBL" id="DAD48644.1"/>
    </source>
</evidence>
<sequence length="247" mass="28000">MAIHGPRKALELPESPHLSIHTIQQRQRSSMSNSFHPILPISLHQLCTPWQHQNHNLPSWLLSDGCIEFSPAAADPTKSTEDNSRVRTWQRSLSLDSPHTPSTWEAESLQQQYSETINVMTPAMENPCNLLRQLCTPWQDQNLQLVLEAAPTNIFLESSPAIHRQLRVPTALQLENSSPAVRFRSIQRSLTIGSPHTPSKWRESSLKQERFKIRGLDLGQESPMKLNRFKVRALDLGDGIQEAQGDK</sequence>
<dbReference type="PANTHER" id="PTHR37725:SF1">
    <property type="match status" value="1"/>
</dbReference>
<gene>
    <name evidence="1" type="ORF">HUJ06_018581</name>
</gene>
<name>A0A822ZRT7_NELNU</name>
<keyword evidence="2" id="KW-1185">Reference proteome</keyword>
<proteinExistence type="predicted"/>
<dbReference type="PANTHER" id="PTHR37725">
    <property type="match status" value="1"/>
</dbReference>
<reference evidence="1 2" key="1">
    <citation type="journal article" date="2020" name="Mol. Biol. Evol.">
        <title>Distinct Expression and Methylation Patterns for Genes with Different Fates following a Single Whole-Genome Duplication in Flowering Plants.</title>
        <authorList>
            <person name="Shi T."/>
            <person name="Rahmani R.S."/>
            <person name="Gugger P.F."/>
            <person name="Wang M."/>
            <person name="Li H."/>
            <person name="Zhang Y."/>
            <person name="Li Z."/>
            <person name="Wang Q."/>
            <person name="Van de Peer Y."/>
            <person name="Marchal K."/>
            <person name="Chen J."/>
        </authorList>
    </citation>
    <scope>NUCLEOTIDE SEQUENCE [LARGE SCALE GENOMIC DNA]</scope>
    <source>
        <tissue evidence="1">Leaf</tissue>
    </source>
</reference>
<evidence type="ECO:0000313" key="2">
    <source>
        <dbReference type="Proteomes" id="UP000607653"/>
    </source>
</evidence>
<accession>A0A822ZRT7</accession>
<protein>
    <submittedName>
        <fullName evidence="1">Uncharacterized protein</fullName>
    </submittedName>
</protein>
<dbReference type="EMBL" id="DUZY01000008">
    <property type="protein sequence ID" value="DAD48644.1"/>
    <property type="molecule type" value="Genomic_DNA"/>
</dbReference>